<dbReference type="InterPro" id="IPR017972">
    <property type="entry name" value="Cyt_P450_CS"/>
</dbReference>
<dbReference type="Pfam" id="PF00067">
    <property type="entry name" value="p450"/>
    <property type="match status" value="2"/>
</dbReference>
<dbReference type="PANTHER" id="PTHR46206">
    <property type="entry name" value="CYTOCHROME P450"/>
    <property type="match status" value="1"/>
</dbReference>
<dbReference type="PROSITE" id="PS00086">
    <property type="entry name" value="CYTOCHROME_P450"/>
    <property type="match status" value="1"/>
</dbReference>
<keyword evidence="10" id="KW-1185">Reference proteome</keyword>
<name>A0ABR3WAB3_9PEZI</name>
<comment type="caution">
    <text evidence="9">The sequence shown here is derived from an EMBL/GenBank/DDBJ whole genome shotgun (WGS) entry which is preliminary data.</text>
</comment>
<dbReference type="PANTHER" id="PTHR46206:SF6">
    <property type="entry name" value="CYTOCHROME P450 MONOOXYGENASE AN1598-RELATED"/>
    <property type="match status" value="1"/>
</dbReference>
<dbReference type="InterPro" id="IPR001128">
    <property type="entry name" value="Cyt_P450"/>
</dbReference>
<dbReference type="EMBL" id="JAWRVE010000119">
    <property type="protein sequence ID" value="KAL1856865.1"/>
    <property type="molecule type" value="Genomic_DNA"/>
</dbReference>
<comment type="subcellular location">
    <subcellularLocation>
        <location evidence="2">Membrane</location>
        <topology evidence="2">Single-pass membrane protein</topology>
    </subcellularLocation>
</comment>
<keyword evidence="4 8" id="KW-0479">Metal-binding</keyword>
<evidence type="ECO:0000256" key="3">
    <source>
        <dbReference type="ARBA" id="ARBA00010617"/>
    </source>
</evidence>
<dbReference type="InterPro" id="IPR036396">
    <property type="entry name" value="Cyt_P450_sf"/>
</dbReference>
<keyword evidence="6 8" id="KW-0408">Iron</keyword>
<dbReference type="InterPro" id="IPR002401">
    <property type="entry name" value="Cyt_P450_E_grp-I"/>
</dbReference>
<evidence type="ECO:0000256" key="2">
    <source>
        <dbReference type="ARBA" id="ARBA00004167"/>
    </source>
</evidence>
<evidence type="ECO:0000256" key="4">
    <source>
        <dbReference type="ARBA" id="ARBA00022723"/>
    </source>
</evidence>
<evidence type="ECO:0000313" key="10">
    <source>
        <dbReference type="Proteomes" id="UP001583177"/>
    </source>
</evidence>
<evidence type="ECO:0000256" key="7">
    <source>
        <dbReference type="ARBA" id="ARBA00023033"/>
    </source>
</evidence>
<comment type="cofactor">
    <cofactor evidence="1">
        <name>heme</name>
        <dbReference type="ChEBI" id="CHEBI:30413"/>
    </cofactor>
</comment>
<gene>
    <name evidence="9" type="ORF">Daus18300_010628</name>
</gene>
<comment type="similarity">
    <text evidence="3 8">Belongs to the cytochrome P450 family.</text>
</comment>
<dbReference type="SUPFAM" id="SSF48264">
    <property type="entry name" value="Cytochrome P450"/>
    <property type="match status" value="1"/>
</dbReference>
<evidence type="ECO:0000256" key="1">
    <source>
        <dbReference type="ARBA" id="ARBA00001971"/>
    </source>
</evidence>
<evidence type="ECO:0008006" key="11">
    <source>
        <dbReference type="Google" id="ProtNLM"/>
    </source>
</evidence>
<evidence type="ECO:0000256" key="8">
    <source>
        <dbReference type="RuleBase" id="RU000461"/>
    </source>
</evidence>
<accession>A0ABR3WAB3</accession>
<keyword evidence="5 8" id="KW-0560">Oxidoreductase</keyword>
<sequence length="439" mass="49585">MYPSEKARKLNIPGIPLVRGPWFGDFRKALEEANAKYANEPYIAAFFDPTVIIPSQCVEELKNIPDTQISATGNMATRFSTSLAESGDLSKELAASVKYDLPRAVDDFFPDLQEEIQDAADRSLPSSETWERAEVQQDLVQIVGRVIGRIMVGAPLNRNSAWLNASIDHAIAVIMFSFWLRQFPDLLRPYIAPFMPYKRRLERSKRVIAASVRPLIAQHSSRKTGIQAPPESGRLVRWLLERYEPKESPLVSSHIVKDHNTLCFAAIHGPNFLLVQALIDLASYPQYVTPLRKEIDRELTSAPFEEWTRETVERLEFLDAFCKESSRTNPQSVYIEDPGSFYPERWMRDRSNPHPDANFKFGSATLDSLTFGLGRHACPGRSLGTAMVKSILAYIVSRWDVRLGGGQKGRPDNIHMDFQAMPPVPPLGNVHLEFKMRSG</sequence>
<dbReference type="PRINTS" id="PR00463">
    <property type="entry name" value="EP450I"/>
</dbReference>
<proteinExistence type="inferred from homology"/>
<protein>
    <recommendedName>
        <fullName evidence="11">Cytochrome P450</fullName>
    </recommendedName>
</protein>
<dbReference type="Proteomes" id="UP001583177">
    <property type="component" value="Unassembled WGS sequence"/>
</dbReference>
<evidence type="ECO:0000256" key="5">
    <source>
        <dbReference type="ARBA" id="ARBA00023002"/>
    </source>
</evidence>
<evidence type="ECO:0000256" key="6">
    <source>
        <dbReference type="ARBA" id="ARBA00023004"/>
    </source>
</evidence>
<keyword evidence="8" id="KW-0349">Heme</keyword>
<reference evidence="9 10" key="1">
    <citation type="journal article" date="2024" name="IMA Fungus">
        <title>IMA Genome - F19 : A genome assembly and annotation guide to empower mycologists, including annotated draft genome sequences of Ceratocystis pirilliformis, Diaporthe australafricana, Fusarium ophioides, Paecilomyces lecythidis, and Sporothrix stenoceras.</title>
        <authorList>
            <person name="Aylward J."/>
            <person name="Wilson A.M."/>
            <person name="Visagie C.M."/>
            <person name="Spraker J."/>
            <person name="Barnes I."/>
            <person name="Buitendag C."/>
            <person name="Ceriani C."/>
            <person name="Del Mar Angel L."/>
            <person name="du Plessis D."/>
            <person name="Fuchs T."/>
            <person name="Gasser K."/>
            <person name="Kramer D."/>
            <person name="Li W."/>
            <person name="Munsamy K."/>
            <person name="Piso A."/>
            <person name="Price J.L."/>
            <person name="Sonnekus B."/>
            <person name="Thomas C."/>
            <person name="van der Nest A."/>
            <person name="van Dijk A."/>
            <person name="van Heerden A."/>
            <person name="van Vuuren N."/>
            <person name="Yilmaz N."/>
            <person name="Duong T.A."/>
            <person name="van der Merwe N.A."/>
            <person name="Wingfield M.J."/>
            <person name="Wingfield B.D."/>
        </authorList>
    </citation>
    <scope>NUCLEOTIDE SEQUENCE [LARGE SCALE GENOMIC DNA]</scope>
    <source>
        <strain evidence="9 10">CMW 18300</strain>
    </source>
</reference>
<keyword evidence="7 8" id="KW-0503">Monooxygenase</keyword>
<dbReference type="Gene3D" id="1.10.630.10">
    <property type="entry name" value="Cytochrome P450"/>
    <property type="match status" value="2"/>
</dbReference>
<organism evidence="9 10">
    <name type="scientific">Diaporthe australafricana</name>
    <dbReference type="NCBI Taxonomy" id="127596"/>
    <lineage>
        <taxon>Eukaryota</taxon>
        <taxon>Fungi</taxon>
        <taxon>Dikarya</taxon>
        <taxon>Ascomycota</taxon>
        <taxon>Pezizomycotina</taxon>
        <taxon>Sordariomycetes</taxon>
        <taxon>Sordariomycetidae</taxon>
        <taxon>Diaporthales</taxon>
        <taxon>Diaporthaceae</taxon>
        <taxon>Diaporthe</taxon>
    </lineage>
</organism>
<dbReference type="CDD" id="cd11041">
    <property type="entry name" value="CYP503A1-like"/>
    <property type="match status" value="1"/>
</dbReference>
<evidence type="ECO:0000313" key="9">
    <source>
        <dbReference type="EMBL" id="KAL1856865.1"/>
    </source>
</evidence>